<protein>
    <submittedName>
        <fullName evidence="1">Uncharacterized protein</fullName>
    </submittedName>
</protein>
<evidence type="ECO:0000313" key="1">
    <source>
        <dbReference type="EMBL" id="MFD2236846.1"/>
    </source>
</evidence>
<proteinExistence type="predicted"/>
<dbReference type="RefSeq" id="WP_209739726.1">
    <property type="nucleotide sequence ID" value="NZ_CP072611.1"/>
</dbReference>
<comment type="caution">
    <text evidence="1">The sequence shown here is derived from an EMBL/GenBank/DDBJ whole genome shotgun (WGS) entry which is preliminary data.</text>
</comment>
<dbReference type="EMBL" id="JBHUIJ010000005">
    <property type="protein sequence ID" value="MFD2236846.1"/>
    <property type="molecule type" value="Genomic_DNA"/>
</dbReference>
<dbReference type="Proteomes" id="UP001597371">
    <property type="component" value="Unassembled WGS sequence"/>
</dbReference>
<gene>
    <name evidence="1" type="ORF">ACFSKQ_05130</name>
</gene>
<evidence type="ECO:0000313" key="2">
    <source>
        <dbReference type="Proteomes" id="UP001597371"/>
    </source>
</evidence>
<keyword evidence="2" id="KW-1185">Reference proteome</keyword>
<reference evidence="2" key="1">
    <citation type="journal article" date="2019" name="Int. J. Syst. Evol. Microbiol.">
        <title>The Global Catalogue of Microorganisms (GCM) 10K type strain sequencing project: providing services to taxonomists for standard genome sequencing and annotation.</title>
        <authorList>
            <consortium name="The Broad Institute Genomics Platform"/>
            <consortium name="The Broad Institute Genome Sequencing Center for Infectious Disease"/>
            <person name="Wu L."/>
            <person name="Ma J."/>
        </authorList>
    </citation>
    <scope>NUCLEOTIDE SEQUENCE [LARGE SCALE GENOMIC DNA]</scope>
    <source>
        <strain evidence="2">ZS-35-S2</strain>
    </source>
</reference>
<accession>A0ABW5CJI0</accession>
<organism evidence="1 2">
    <name type="scientific">Aureimonas populi</name>
    <dbReference type="NCBI Taxonomy" id="1701758"/>
    <lineage>
        <taxon>Bacteria</taxon>
        <taxon>Pseudomonadati</taxon>
        <taxon>Pseudomonadota</taxon>
        <taxon>Alphaproteobacteria</taxon>
        <taxon>Hyphomicrobiales</taxon>
        <taxon>Aurantimonadaceae</taxon>
        <taxon>Aureimonas</taxon>
    </lineage>
</organism>
<name>A0ABW5CJI0_9HYPH</name>
<sequence length="96" mass="11044">MSSAHRQIAEAERTAWDHAQRILLAARRAGAARADLDALADHHDEARDRWLRADHRARRDDDRRRDVFDIGDPFATLDSYDPDFDMQTYAPPEDSA</sequence>